<dbReference type="EMBL" id="VLKU01000004">
    <property type="protein sequence ID" value="TWI34930.1"/>
    <property type="molecule type" value="Genomic_DNA"/>
</dbReference>
<keyword evidence="1" id="KW-0812">Transmembrane</keyword>
<evidence type="ECO:0000313" key="2">
    <source>
        <dbReference type="EMBL" id="TWI34930.1"/>
    </source>
</evidence>
<protein>
    <submittedName>
        <fullName evidence="2">Uncharacterized protein</fullName>
    </submittedName>
</protein>
<evidence type="ECO:0000256" key="1">
    <source>
        <dbReference type="SAM" id="Phobius"/>
    </source>
</evidence>
<comment type="caution">
    <text evidence="2">The sequence shown here is derived from an EMBL/GenBank/DDBJ whole genome shotgun (WGS) entry which is preliminary data.</text>
</comment>
<dbReference type="RefSeq" id="WP_145397141.1">
    <property type="nucleotide sequence ID" value="NZ_VLKU01000004.1"/>
</dbReference>
<proteinExistence type="predicted"/>
<dbReference type="Proteomes" id="UP000316225">
    <property type="component" value="Unassembled WGS sequence"/>
</dbReference>
<feature type="transmembrane region" description="Helical" evidence="1">
    <location>
        <begin position="28"/>
        <end position="50"/>
    </location>
</feature>
<accession>A0A562NS91</accession>
<organism evidence="2 3">
    <name type="scientific">Paracoccus sulfuroxidans</name>
    <dbReference type="NCBI Taxonomy" id="384678"/>
    <lineage>
        <taxon>Bacteria</taxon>
        <taxon>Pseudomonadati</taxon>
        <taxon>Pseudomonadota</taxon>
        <taxon>Alphaproteobacteria</taxon>
        <taxon>Rhodobacterales</taxon>
        <taxon>Paracoccaceae</taxon>
        <taxon>Paracoccus</taxon>
    </lineage>
</organism>
<evidence type="ECO:0000313" key="3">
    <source>
        <dbReference type="Proteomes" id="UP000316225"/>
    </source>
</evidence>
<gene>
    <name evidence="2" type="ORF">IQ24_01438</name>
</gene>
<reference evidence="2 3" key="1">
    <citation type="journal article" date="2015" name="Stand. Genomic Sci.">
        <title>Genomic Encyclopedia of Bacterial and Archaeal Type Strains, Phase III: the genomes of soil and plant-associated and newly described type strains.</title>
        <authorList>
            <person name="Whitman W.B."/>
            <person name="Woyke T."/>
            <person name="Klenk H.P."/>
            <person name="Zhou Y."/>
            <person name="Lilburn T.G."/>
            <person name="Beck B.J."/>
            <person name="De Vos P."/>
            <person name="Vandamme P."/>
            <person name="Eisen J.A."/>
            <person name="Garrity G."/>
            <person name="Hugenholtz P."/>
            <person name="Kyrpides N.C."/>
        </authorList>
    </citation>
    <scope>NUCLEOTIDE SEQUENCE [LARGE SCALE GENOMIC DNA]</scope>
    <source>
        <strain evidence="2 3">CGMCC 1.5364</strain>
    </source>
</reference>
<keyword evidence="1" id="KW-1133">Transmembrane helix</keyword>
<sequence length="83" mass="8986">MALVLIGFIVGVVCSILAIVLGFVWWKVLVIYIGAGILGIGVAAIAWAVAPDDLREIKKYEDGPPDPKTLAAIARRPNSREWK</sequence>
<keyword evidence="3" id="KW-1185">Reference proteome</keyword>
<keyword evidence="1" id="KW-0472">Membrane</keyword>
<name>A0A562NS91_9RHOB</name>
<dbReference type="AlphaFoldDB" id="A0A562NS91"/>